<dbReference type="PROSITE" id="PS50943">
    <property type="entry name" value="HTH_CROC1"/>
    <property type="match status" value="1"/>
</dbReference>
<dbReference type="Proteomes" id="UP000245433">
    <property type="component" value="Unassembled WGS sequence"/>
</dbReference>
<dbReference type="InterPro" id="IPR010982">
    <property type="entry name" value="Lambda_DNA-bd_dom_sf"/>
</dbReference>
<gene>
    <name evidence="4" type="ORF">C7384_10494</name>
</gene>
<evidence type="ECO:0000313" key="4">
    <source>
        <dbReference type="EMBL" id="PVY84346.1"/>
    </source>
</evidence>
<dbReference type="EMBL" id="QEKT01000004">
    <property type="protein sequence ID" value="PVY84346.1"/>
    <property type="molecule type" value="Genomic_DNA"/>
</dbReference>
<feature type="domain" description="HTH cro/C1-type" evidence="3">
    <location>
        <begin position="6"/>
        <end position="59"/>
    </location>
</feature>
<sequence>MDKTKVTALRKAKGWTQEDLAERAYITVRTIQRLEAGQEVSTETLSSVANALGVTITDLFEYIDTEEREIELMASSQEQQVQFSRRTSEATAIKLALFAVIFTLLSCGGLFVESRPEQTQNLFGVLWLFSLFIGISSGYYFYKIIVMNHLDAKYPKTLGVAYQKRPSKPREPIENVWQFLANYWWLIFPIGGFLSWLVPHLMGR</sequence>
<keyword evidence="2" id="KW-0472">Membrane</keyword>
<evidence type="ECO:0000256" key="1">
    <source>
        <dbReference type="ARBA" id="ARBA00023125"/>
    </source>
</evidence>
<comment type="caution">
    <text evidence="4">The sequence shown here is derived from an EMBL/GenBank/DDBJ whole genome shotgun (WGS) entry which is preliminary data.</text>
</comment>
<dbReference type="SMART" id="SM00530">
    <property type="entry name" value="HTH_XRE"/>
    <property type="match status" value="1"/>
</dbReference>
<dbReference type="CDD" id="cd00093">
    <property type="entry name" value="HTH_XRE"/>
    <property type="match status" value="1"/>
</dbReference>
<evidence type="ECO:0000256" key="2">
    <source>
        <dbReference type="SAM" id="Phobius"/>
    </source>
</evidence>
<dbReference type="RefSeq" id="WP_089939771.1">
    <property type="nucleotide sequence ID" value="NZ_QEKT01000004.1"/>
</dbReference>
<keyword evidence="2" id="KW-0812">Transmembrane</keyword>
<evidence type="ECO:0000313" key="5">
    <source>
        <dbReference type="Proteomes" id="UP000245433"/>
    </source>
</evidence>
<protein>
    <submittedName>
        <fullName evidence="4">Helix-turn-helix protein</fullName>
    </submittedName>
</protein>
<name>A0A2U1D9I6_9LACO</name>
<keyword evidence="5" id="KW-1185">Reference proteome</keyword>
<dbReference type="SUPFAM" id="SSF47413">
    <property type="entry name" value="lambda repressor-like DNA-binding domains"/>
    <property type="match status" value="1"/>
</dbReference>
<evidence type="ECO:0000259" key="3">
    <source>
        <dbReference type="PROSITE" id="PS50943"/>
    </source>
</evidence>
<dbReference type="Gene3D" id="1.10.260.40">
    <property type="entry name" value="lambda repressor-like DNA-binding domains"/>
    <property type="match status" value="1"/>
</dbReference>
<proteinExistence type="predicted"/>
<feature type="transmembrane region" description="Helical" evidence="2">
    <location>
        <begin position="124"/>
        <end position="142"/>
    </location>
</feature>
<dbReference type="AlphaFoldDB" id="A0A2U1D9I6"/>
<accession>A0A2U1D9I6</accession>
<reference evidence="4 5" key="1">
    <citation type="submission" date="2018-04" db="EMBL/GenBank/DDBJ databases">
        <title>Genomic Encyclopedia of Type Strains, Phase IV (KMG-IV): sequencing the most valuable type-strain genomes for metagenomic binning, comparative biology and taxonomic classification.</title>
        <authorList>
            <person name="Goeker M."/>
        </authorList>
    </citation>
    <scope>NUCLEOTIDE SEQUENCE [LARGE SCALE GENOMIC DNA]</scope>
    <source>
        <strain evidence="4 5">DSM 28795</strain>
    </source>
</reference>
<keyword evidence="2" id="KW-1133">Transmembrane helix</keyword>
<feature type="transmembrane region" description="Helical" evidence="2">
    <location>
        <begin position="92"/>
        <end position="112"/>
    </location>
</feature>
<organism evidence="4 5">
    <name type="scientific">Convivina intestini</name>
    <dbReference type="NCBI Taxonomy" id="1505726"/>
    <lineage>
        <taxon>Bacteria</taxon>
        <taxon>Bacillati</taxon>
        <taxon>Bacillota</taxon>
        <taxon>Bacilli</taxon>
        <taxon>Lactobacillales</taxon>
        <taxon>Lactobacillaceae</taxon>
        <taxon>Convivina</taxon>
    </lineage>
</organism>
<keyword evidence="1" id="KW-0238">DNA-binding</keyword>
<dbReference type="PANTHER" id="PTHR46558:SF4">
    <property type="entry name" value="DNA-BIDING PHAGE PROTEIN"/>
    <property type="match status" value="1"/>
</dbReference>
<dbReference type="PANTHER" id="PTHR46558">
    <property type="entry name" value="TRACRIPTIONAL REGULATORY PROTEIN-RELATED-RELATED"/>
    <property type="match status" value="1"/>
</dbReference>
<dbReference type="Pfam" id="PF01381">
    <property type="entry name" value="HTH_3"/>
    <property type="match status" value="1"/>
</dbReference>
<dbReference type="OrthoDB" id="9805856at2"/>
<dbReference type="InterPro" id="IPR001387">
    <property type="entry name" value="Cro/C1-type_HTH"/>
</dbReference>
<feature type="transmembrane region" description="Helical" evidence="2">
    <location>
        <begin position="176"/>
        <end position="198"/>
    </location>
</feature>
<dbReference type="GO" id="GO:0003677">
    <property type="term" value="F:DNA binding"/>
    <property type="evidence" value="ECO:0007669"/>
    <property type="project" value="UniProtKB-KW"/>
</dbReference>